<dbReference type="Proteomes" id="UP000249557">
    <property type="component" value="Unassembled WGS sequence"/>
</dbReference>
<comment type="caution">
    <text evidence="1">The sequence shown here is derived from an EMBL/GenBank/DDBJ whole genome shotgun (WGS) entry which is preliminary data.</text>
</comment>
<gene>
    <name evidence="1" type="ORF">DI626_01135</name>
</gene>
<proteinExistence type="predicted"/>
<organism evidence="1 2">
    <name type="scientific">Micavibrio aeruginosavorus</name>
    <dbReference type="NCBI Taxonomy" id="349221"/>
    <lineage>
        <taxon>Bacteria</taxon>
        <taxon>Pseudomonadati</taxon>
        <taxon>Bdellovibrionota</taxon>
        <taxon>Bdellovibrionia</taxon>
        <taxon>Bdellovibrionales</taxon>
        <taxon>Pseudobdellovibrionaceae</taxon>
        <taxon>Micavibrio</taxon>
    </lineage>
</organism>
<evidence type="ECO:0000313" key="2">
    <source>
        <dbReference type="Proteomes" id="UP000249557"/>
    </source>
</evidence>
<evidence type="ECO:0000313" key="1">
    <source>
        <dbReference type="EMBL" id="PZO88696.1"/>
    </source>
</evidence>
<sequence length="202" mass="22954">MSVLKKLVNLFTGAAKQEQKETVSEFVELPFMVLETIANHLPAGKKVNQPFACAERWDDMAALLRNTPPGRADRETIDMLAQNITLIASQIRIQDVYGDIKIQRKPIDTITKNRFSFHVIAADHQAVQEDLPNVTRFQPKSGLPIPEELLPFERNIQNARKITDFIEKFDKIILCYVFDAGQKKEVPKGHSVGMSRSGRHHH</sequence>
<protein>
    <submittedName>
        <fullName evidence="1">Uncharacterized protein</fullName>
    </submittedName>
</protein>
<name>A0A2W5A5E3_9BACT</name>
<dbReference type="AlphaFoldDB" id="A0A2W5A5E3"/>
<dbReference type="EMBL" id="QFNK01000010">
    <property type="protein sequence ID" value="PZO88696.1"/>
    <property type="molecule type" value="Genomic_DNA"/>
</dbReference>
<reference evidence="1 2" key="1">
    <citation type="submission" date="2017-08" db="EMBL/GenBank/DDBJ databases">
        <title>Infants hospitalized years apart are colonized by the same room-sourced microbial strains.</title>
        <authorList>
            <person name="Brooks B."/>
            <person name="Olm M.R."/>
            <person name="Firek B.A."/>
            <person name="Baker R."/>
            <person name="Thomas B.C."/>
            <person name="Morowitz M.J."/>
            <person name="Banfield J.F."/>
        </authorList>
    </citation>
    <scope>NUCLEOTIDE SEQUENCE [LARGE SCALE GENOMIC DNA]</scope>
    <source>
        <strain evidence="1">S2_018_000_R2_104</strain>
    </source>
</reference>
<accession>A0A2W5A5E3</accession>